<evidence type="ECO:0000313" key="1">
    <source>
        <dbReference type="EMBL" id="AWB36051.1"/>
    </source>
</evidence>
<name>A0A2S0U3I2_9VIRU</name>
<accession>A0A2S0U3I2</accession>
<dbReference type="KEGG" id="vg:65247087"/>
<sequence length="141" mass="16329">MGFKVLTMVDDATEKIIDGARRQQAVEVDEDIQVMNIVVENIYKDPEEGLYAQLKVRLCYRYRKKLGITLLGTTLKVKLDLKNTSKVSLRSLLQRKLNNICNSNYVIGIDMFFVNIIELIQGCKWITEVNQNNYICTLYNM</sequence>
<dbReference type="Proteomes" id="UP000679677">
    <property type="component" value="Genome"/>
</dbReference>
<organism evidence="1 2">
    <name type="scientific">Sophora yellow stunt virus</name>
    <dbReference type="NCBI Taxonomy" id="1980160"/>
    <lineage>
        <taxon>Viruses</taxon>
        <taxon>Monodnaviria</taxon>
        <taxon>Shotokuvirae</taxon>
        <taxon>Cressdnaviricota</taxon>
        <taxon>Arfiviricetes</taxon>
        <taxon>Mulpavirales</taxon>
        <taxon>Nanoviridae</taxon>
        <taxon>Nanovirus</taxon>
        <taxon>Nanovirus sophorae</taxon>
    </lineage>
</organism>
<evidence type="ECO:0000313" key="2">
    <source>
        <dbReference type="Proteomes" id="UP000679677"/>
    </source>
</evidence>
<dbReference type="GeneID" id="65247087"/>
<dbReference type="RefSeq" id="YP_010088043.1">
    <property type="nucleotide sequence ID" value="NC_055621.1"/>
</dbReference>
<reference evidence="1" key="1">
    <citation type="submission" date="2018-03" db="EMBL/GenBank/DDBJ databases">
        <title>Aphid transmission and# genome characterization of a newisolate of Sophora yellow stunt-associated #virus.</title>
        <authorList>
            <person name="Heydarnejad J."/>
            <person name="Hassanvand V."/>
            <person name="Sadeghi-Majd J."/>
            <person name="Bagheri S."/>
            <person name="Kamali M."/>
            <person name="Pouramini N."/>
            <person name="Koohshahi A."/>
            <person name="Massumi H."/>
            <person name="Varsani A."/>
        </authorList>
    </citation>
    <scope>NUCLEOTIDE SEQUENCE</scope>
    <source>
        <strain evidence="1">IR:Har:H13:Soph:17</strain>
    </source>
</reference>
<protein>
    <submittedName>
        <fullName evidence="1">U1 protein</fullName>
    </submittedName>
</protein>
<dbReference type="EMBL" id="MH048847">
    <property type="protein sequence ID" value="AWB36051.1"/>
    <property type="molecule type" value="Genomic_DNA"/>
</dbReference>
<keyword evidence="2" id="KW-1185">Reference proteome</keyword>
<gene>
    <name evidence="1" type="primary">U1</name>
</gene>
<proteinExistence type="predicted"/>